<protein>
    <submittedName>
        <fullName evidence="1">Uncharacterized protein</fullName>
    </submittedName>
</protein>
<dbReference type="OMA" id="WKRTRSI"/>
<organism evidence="1 2">
    <name type="scientific">Talaromyces islandicus</name>
    <name type="common">Penicillium islandicum</name>
    <dbReference type="NCBI Taxonomy" id="28573"/>
    <lineage>
        <taxon>Eukaryota</taxon>
        <taxon>Fungi</taxon>
        <taxon>Dikarya</taxon>
        <taxon>Ascomycota</taxon>
        <taxon>Pezizomycotina</taxon>
        <taxon>Eurotiomycetes</taxon>
        <taxon>Eurotiomycetidae</taxon>
        <taxon>Eurotiales</taxon>
        <taxon>Trichocomaceae</taxon>
        <taxon>Talaromyces</taxon>
        <taxon>Talaromyces sect. Islandici</taxon>
    </lineage>
</organism>
<dbReference type="Proteomes" id="UP000054383">
    <property type="component" value="Unassembled WGS sequence"/>
</dbReference>
<dbReference type="OrthoDB" id="3431997at2759"/>
<dbReference type="AlphaFoldDB" id="A0A0U1M7K3"/>
<gene>
    <name evidence="1" type="ORF">PISL3812_08609</name>
</gene>
<dbReference type="EMBL" id="CVMT01000010">
    <property type="protein sequence ID" value="CRG91559.1"/>
    <property type="molecule type" value="Genomic_DNA"/>
</dbReference>
<sequence>MAYQPRIFVVANADYRQNHNIMTLDNLQVYFVKNKTFGPGKPDVILHAGFDKHAPVAASCKFKHFSSGCTLGLGDYNNPNACVWEDFEKVSLGSSEYSFSFTIPGQGRKTFSWKHTRHVGIDGEKPHRWGSGQNYKMVDSITNELLAVYNTSGRFSLKDSGRFQLNVNYGRDFDTMVFLTGMTLVEKARRRASSSAAAGGASAGAAGGGGGG</sequence>
<keyword evidence="2" id="KW-1185">Reference proteome</keyword>
<reference evidence="1 2" key="1">
    <citation type="submission" date="2015-04" db="EMBL/GenBank/DDBJ databases">
        <authorList>
            <person name="Syromyatnikov M.Y."/>
            <person name="Popov V.N."/>
        </authorList>
    </citation>
    <scope>NUCLEOTIDE SEQUENCE [LARGE SCALE GENOMIC DNA]</scope>
    <source>
        <strain evidence="1">WF-38-12</strain>
    </source>
</reference>
<evidence type="ECO:0000313" key="1">
    <source>
        <dbReference type="EMBL" id="CRG91559.1"/>
    </source>
</evidence>
<accession>A0A0U1M7K3</accession>
<proteinExistence type="predicted"/>
<evidence type="ECO:0000313" key="2">
    <source>
        <dbReference type="Proteomes" id="UP000054383"/>
    </source>
</evidence>
<dbReference type="STRING" id="28573.A0A0U1M7K3"/>
<name>A0A0U1M7K3_TALIS</name>